<protein>
    <submittedName>
        <fullName evidence="1">DUF1688 domain-containing protein</fullName>
    </submittedName>
</protein>
<feature type="non-terminal residue" evidence="1">
    <location>
        <position position="1"/>
    </location>
</feature>
<name>A0A2W5NS54_VARPD</name>
<evidence type="ECO:0000313" key="2">
    <source>
        <dbReference type="Proteomes" id="UP000249135"/>
    </source>
</evidence>
<sequence length="78" mass="8618">LDKTWRVGDEFIVEWRALTVALLDELAPLVRKNLQRDEADMPLACVLEGGTWAAGRALAQRLRGGTPPLKIESDGTVF</sequence>
<accession>A0A2W5NS54</accession>
<dbReference type="EMBL" id="QFPP01000872">
    <property type="protein sequence ID" value="PZQ56392.1"/>
    <property type="molecule type" value="Genomic_DNA"/>
</dbReference>
<dbReference type="Pfam" id="PF07958">
    <property type="entry name" value="DUF1688"/>
    <property type="match status" value="1"/>
</dbReference>
<dbReference type="InterPro" id="IPR012469">
    <property type="entry name" value="DUF1688"/>
</dbReference>
<comment type="caution">
    <text evidence="1">The sequence shown here is derived from an EMBL/GenBank/DDBJ whole genome shotgun (WGS) entry which is preliminary data.</text>
</comment>
<reference evidence="1 2" key="1">
    <citation type="submission" date="2017-08" db="EMBL/GenBank/DDBJ databases">
        <title>Infants hospitalized years apart are colonized by the same room-sourced microbial strains.</title>
        <authorList>
            <person name="Brooks B."/>
            <person name="Olm M.R."/>
            <person name="Firek B.A."/>
            <person name="Baker R."/>
            <person name="Thomas B.C."/>
            <person name="Morowitz M.J."/>
            <person name="Banfield J.F."/>
        </authorList>
    </citation>
    <scope>NUCLEOTIDE SEQUENCE [LARGE SCALE GENOMIC DNA]</scope>
    <source>
        <strain evidence="1">S2_005_003_R2_41</strain>
    </source>
</reference>
<proteinExistence type="predicted"/>
<organism evidence="1 2">
    <name type="scientific">Variovorax paradoxus</name>
    <dbReference type="NCBI Taxonomy" id="34073"/>
    <lineage>
        <taxon>Bacteria</taxon>
        <taxon>Pseudomonadati</taxon>
        <taxon>Pseudomonadota</taxon>
        <taxon>Betaproteobacteria</taxon>
        <taxon>Burkholderiales</taxon>
        <taxon>Comamonadaceae</taxon>
        <taxon>Variovorax</taxon>
    </lineage>
</organism>
<evidence type="ECO:0000313" key="1">
    <source>
        <dbReference type="EMBL" id="PZQ56392.1"/>
    </source>
</evidence>
<dbReference type="PANTHER" id="PTHR31687">
    <property type="match status" value="1"/>
</dbReference>
<dbReference type="AlphaFoldDB" id="A0A2W5NS54"/>
<dbReference type="PANTHER" id="PTHR31687:SF3">
    <property type="entry name" value="PROTEIN URG3"/>
    <property type="match status" value="1"/>
</dbReference>
<gene>
    <name evidence="1" type="ORF">DI563_32040</name>
</gene>
<dbReference type="Proteomes" id="UP000249135">
    <property type="component" value="Unassembled WGS sequence"/>
</dbReference>